<reference evidence="4" key="1">
    <citation type="submission" date="2012-12" db="EMBL/GenBank/DDBJ databases">
        <authorList>
            <person name="Hellsten U."/>
            <person name="Grimwood J."/>
            <person name="Chapman J.A."/>
            <person name="Shapiro H."/>
            <person name="Aerts A."/>
            <person name="Otillar R.P."/>
            <person name="Terry A.Y."/>
            <person name="Boore J.L."/>
            <person name="Simakov O."/>
            <person name="Marletaz F."/>
            <person name="Cho S.-J."/>
            <person name="Edsinger-Gonzales E."/>
            <person name="Havlak P."/>
            <person name="Kuo D.-H."/>
            <person name="Larsson T."/>
            <person name="Lv J."/>
            <person name="Arendt D."/>
            <person name="Savage R."/>
            <person name="Osoegawa K."/>
            <person name="de Jong P."/>
            <person name="Lindberg D.R."/>
            <person name="Seaver E.C."/>
            <person name="Weisblat D.A."/>
            <person name="Putnam N.H."/>
            <person name="Grigoriev I.V."/>
            <person name="Rokhsar D.S."/>
        </authorList>
    </citation>
    <scope>NUCLEOTIDE SEQUENCE</scope>
    <source>
        <strain evidence="4">I ESC-2004</strain>
    </source>
</reference>
<sequence>MGLKKILKKAGLRLRFIRKKKDKLIKDHLAPQRTNDTLHQTIANSSAHTLGYDVTLGISTMTRVPDSDDETEVSFNSELNATVLDASLDASVFSDDGEVNVSKRSRSRREVEMAAIRRKDAELRRLYREQQLRRRLRALHDPSATPRTSRPTRSRSSARDAARSARYFMEYGLL</sequence>
<dbReference type="AlphaFoldDB" id="R7UUT6"/>
<dbReference type="EMBL" id="AMQN01006984">
    <property type="status" value="NOT_ANNOTATED_CDS"/>
    <property type="molecule type" value="Genomic_DNA"/>
</dbReference>
<organism evidence="2">
    <name type="scientific">Capitella teleta</name>
    <name type="common">Polychaete worm</name>
    <dbReference type="NCBI Taxonomy" id="283909"/>
    <lineage>
        <taxon>Eukaryota</taxon>
        <taxon>Metazoa</taxon>
        <taxon>Spiralia</taxon>
        <taxon>Lophotrochozoa</taxon>
        <taxon>Annelida</taxon>
        <taxon>Polychaeta</taxon>
        <taxon>Sedentaria</taxon>
        <taxon>Scolecida</taxon>
        <taxon>Capitellidae</taxon>
        <taxon>Capitella</taxon>
    </lineage>
</organism>
<dbReference type="EMBL" id="KB299669">
    <property type="protein sequence ID" value="ELU07692.1"/>
    <property type="molecule type" value="Genomic_DNA"/>
</dbReference>
<dbReference type="Proteomes" id="UP000014760">
    <property type="component" value="Unassembled WGS sequence"/>
</dbReference>
<accession>R7UUT6</accession>
<reference evidence="3" key="3">
    <citation type="submission" date="2015-06" db="UniProtKB">
        <authorList>
            <consortium name="EnsemblMetazoa"/>
        </authorList>
    </citation>
    <scope>IDENTIFICATION</scope>
</reference>
<evidence type="ECO:0000313" key="3">
    <source>
        <dbReference type="EnsemblMetazoa" id="CapteP189063"/>
    </source>
</evidence>
<evidence type="ECO:0000256" key="1">
    <source>
        <dbReference type="SAM" id="MobiDB-lite"/>
    </source>
</evidence>
<gene>
    <name evidence="2" type="ORF">CAPTEDRAFT_189063</name>
</gene>
<name>R7UUT6_CAPTE</name>
<protein>
    <submittedName>
        <fullName evidence="2 3">Uncharacterized protein</fullName>
    </submittedName>
</protein>
<keyword evidence="4" id="KW-1185">Reference proteome</keyword>
<proteinExistence type="predicted"/>
<dbReference type="HOGENOM" id="CLU_1541574_0_0_1"/>
<evidence type="ECO:0000313" key="2">
    <source>
        <dbReference type="EMBL" id="ELU07692.1"/>
    </source>
</evidence>
<dbReference type="EnsemblMetazoa" id="CapteT189063">
    <property type="protein sequence ID" value="CapteP189063"/>
    <property type="gene ID" value="CapteG189063"/>
</dbReference>
<feature type="compositionally biased region" description="Low complexity" evidence="1">
    <location>
        <begin position="141"/>
        <end position="155"/>
    </location>
</feature>
<evidence type="ECO:0000313" key="4">
    <source>
        <dbReference type="Proteomes" id="UP000014760"/>
    </source>
</evidence>
<feature type="region of interest" description="Disordered" evidence="1">
    <location>
        <begin position="134"/>
        <end position="161"/>
    </location>
</feature>
<reference evidence="2 4" key="2">
    <citation type="journal article" date="2013" name="Nature">
        <title>Insights into bilaterian evolution from three spiralian genomes.</title>
        <authorList>
            <person name="Simakov O."/>
            <person name="Marletaz F."/>
            <person name="Cho S.J."/>
            <person name="Edsinger-Gonzales E."/>
            <person name="Havlak P."/>
            <person name="Hellsten U."/>
            <person name="Kuo D.H."/>
            <person name="Larsson T."/>
            <person name="Lv J."/>
            <person name="Arendt D."/>
            <person name="Savage R."/>
            <person name="Osoegawa K."/>
            <person name="de Jong P."/>
            <person name="Grimwood J."/>
            <person name="Chapman J.A."/>
            <person name="Shapiro H."/>
            <person name="Aerts A."/>
            <person name="Otillar R.P."/>
            <person name="Terry A.Y."/>
            <person name="Boore J.L."/>
            <person name="Grigoriev I.V."/>
            <person name="Lindberg D.R."/>
            <person name="Seaver E.C."/>
            <person name="Weisblat D.A."/>
            <person name="Putnam N.H."/>
            <person name="Rokhsar D.S."/>
        </authorList>
    </citation>
    <scope>NUCLEOTIDE SEQUENCE</scope>
    <source>
        <strain evidence="2 4">I ESC-2004</strain>
    </source>
</reference>